<feature type="region of interest" description="Disordered" evidence="3">
    <location>
        <begin position="426"/>
        <end position="481"/>
    </location>
</feature>
<evidence type="ECO:0000259" key="4">
    <source>
        <dbReference type="SMART" id="SM00775"/>
    </source>
</evidence>
<evidence type="ECO:0000256" key="1">
    <source>
        <dbReference type="ARBA" id="ARBA00001180"/>
    </source>
</evidence>
<dbReference type="GO" id="GO:0045944">
    <property type="term" value="P:positive regulation of transcription by RNA polymerase II"/>
    <property type="evidence" value="ECO:0007669"/>
    <property type="project" value="TreeGrafter"/>
</dbReference>
<dbReference type="InterPro" id="IPR013209">
    <property type="entry name" value="LNS2"/>
</dbReference>
<feature type="compositionally biased region" description="Low complexity" evidence="3">
    <location>
        <begin position="251"/>
        <end position="263"/>
    </location>
</feature>
<sequence>MIVVEQPDGSYRSTPCHVRFGKYGVFNSNEKYVDITINGEEIDLKMKLGENGVAFFVEKAEDDDVPEYLATSPIPGSRSEEDVDELLNASVKELCNQQRGRAEQKRVLSECSSVSRSPSPPSQDLDGNGRVSSETKDCRTQQKKLLFTPLQFSNRNNRSLPNLSELHHDNDPVAKYASGSNEPVKDKTDTSVKKVKHVAKKSQSRSSSPSSRKLRLEGYSSVMLSGIWKDSLDGGKNSDFLKESENEDNASSRSSLASSGLSSVGEATGQASSEGAAIADGAFSDSEIDRQRNALQPHGSEVTEWKWGELPKTREQTELAKKDAEKKAEAEAAAKESKYSWSGWFRWSKPKPSEDQGIYLDDLVESSARDPGKIEMYLGTPISSCPSPPSDSGNVSASSPSFGTFIENELVDHELVSGYRDSYLTDKRVSTPTGSSNGHDEGKQWENVSGRKEEELSVDTPSTETASDFTPKSTEGGIRSKSPLPEVLFSQMSDDEADTIVVNEPEVEKKKPVYIRSLRLSSEKLKKLGLRRGANEARFSITTKFQGTCLCSCHIYLYRWYDQLVVSDIDGTITKSDVLGHVIPAIGGQWAHAGVAELYTRIKENGYKMVYLSSRAVGQSYYTKKYLQSIEQDSQVLPDGPLLLSPTSVLIAFRREVIDRKPEEFKIAALSDLKECFPAKKPFFAGFGNRDTDVVSYRAVGVPPERIMIIDKTGRVHRADEIGYESSYMSIAMDTVDYIFPPLQRRRKTGISAIDSVSSAAPRVKNSFPKPQTCRSFFFSLIKVLNFIIITLSPFLVRSRSGERILLQVSKLLTLTVMKRNV</sequence>
<dbReference type="GO" id="GO:0003713">
    <property type="term" value="F:transcription coactivator activity"/>
    <property type="evidence" value="ECO:0007669"/>
    <property type="project" value="TreeGrafter"/>
</dbReference>
<comment type="catalytic activity">
    <reaction evidence="1">
        <text>a 1,2-diacyl-sn-glycero-3-phosphate + H2O = a 1,2-diacyl-sn-glycerol + phosphate</text>
        <dbReference type="Rhea" id="RHEA:27429"/>
        <dbReference type="ChEBI" id="CHEBI:15377"/>
        <dbReference type="ChEBI" id="CHEBI:17815"/>
        <dbReference type="ChEBI" id="CHEBI:43474"/>
        <dbReference type="ChEBI" id="CHEBI:58608"/>
        <dbReference type="EC" id="3.1.3.4"/>
    </reaction>
    <physiologicalReaction direction="left-to-right" evidence="1">
        <dbReference type="Rhea" id="RHEA:27430"/>
    </physiologicalReaction>
</comment>
<dbReference type="SMART" id="SM00775">
    <property type="entry name" value="LNS2"/>
    <property type="match status" value="1"/>
</dbReference>
<gene>
    <name evidence="5" type="ORF">EVEC_LOCUS7142</name>
</gene>
<feature type="compositionally biased region" description="Basic and acidic residues" evidence="3">
    <location>
        <begin position="438"/>
        <end position="455"/>
    </location>
</feature>
<feature type="region of interest" description="Disordered" evidence="3">
    <location>
        <begin position="106"/>
        <end position="214"/>
    </location>
</feature>
<dbReference type="Pfam" id="PF04571">
    <property type="entry name" value="Lipin_N"/>
    <property type="match status" value="1"/>
</dbReference>
<dbReference type="EMBL" id="UXUI01008795">
    <property type="protein sequence ID" value="VDD92391.1"/>
    <property type="molecule type" value="Genomic_DNA"/>
</dbReference>
<comment type="similarity">
    <text evidence="2">Belongs to the lipin family.</text>
</comment>
<dbReference type="InterPro" id="IPR031315">
    <property type="entry name" value="LNS2/PITP"/>
</dbReference>
<feature type="compositionally biased region" description="Basic residues" evidence="3">
    <location>
        <begin position="193"/>
        <end position="203"/>
    </location>
</feature>
<dbReference type="GO" id="GO:0009062">
    <property type="term" value="P:fatty acid catabolic process"/>
    <property type="evidence" value="ECO:0007669"/>
    <property type="project" value="TreeGrafter"/>
</dbReference>
<proteinExistence type="inferred from homology"/>
<dbReference type="WBParaSite" id="EVEC_0000765801-mRNA-1">
    <property type="protein sequence ID" value="EVEC_0000765801-mRNA-1"/>
    <property type="gene ID" value="EVEC_0000765801"/>
</dbReference>
<evidence type="ECO:0000256" key="2">
    <source>
        <dbReference type="ARBA" id="ARBA00005476"/>
    </source>
</evidence>
<dbReference type="AlphaFoldDB" id="A0A0N4VAW8"/>
<dbReference type="OrthoDB" id="4567at2759"/>
<dbReference type="GO" id="GO:0008195">
    <property type="term" value="F:phosphatidate phosphatase activity"/>
    <property type="evidence" value="ECO:0007669"/>
    <property type="project" value="UniProtKB-EC"/>
</dbReference>
<name>A0A0N4VAW8_ENTVE</name>
<reference evidence="7" key="1">
    <citation type="submission" date="2017-02" db="UniProtKB">
        <authorList>
            <consortium name="WormBaseParasite"/>
        </authorList>
    </citation>
    <scope>IDENTIFICATION</scope>
</reference>
<reference evidence="5 6" key="2">
    <citation type="submission" date="2018-10" db="EMBL/GenBank/DDBJ databases">
        <authorList>
            <consortium name="Pathogen Informatics"/>
        </authorList>
    </citation>
    <scope>NUCLEOTIDE SEQUENCE [LARGE SCALE GENOMIC DNA]</scope>
</reference>
<dbReference type="PANTHER" id="PTHR12181">
    <property type="entry name" value="LIPIN"/>
    <property type="match status" value="1"/>
</dbReference>
<dbReference type="Proteomes" id="UP000274131">
    <property type="component" value="Unassembled WGS sequence"/>
</dbReference>
<feature type="compositionally biased region" description="Basic and acidic residues" evidence="3">
    <location>
        <begin position="183"/>
        <end position="192"/>
    </location>
</feature>
<keyword evidence="6" id="KW-1185">Reference proteome</keyword>
<protein>
    <submittedName>
        <fullName evidence="7">LNS2 domain-containing protein</fullName>
    </submittedName>
</protein>
<dbReference type="InterPro" id="IPR007651">
    <property type="entry name" value="Lipin_N"/>
</dbReference>
<dbReference type="GO" id="GO:0005634">
    <property type="term" value="C:nucleus"/>
    <property type="evidence" value="ECO:0007669"/>
    <property type="project" value="TreeGrafter"/>
</dbReference>
<feature type="domain" description="LNS2/PITP" evidence="4">
    <location>
        <begin position="564"/>
        <end position="719"/>
    </location>
</feature>
<dbReference type="SUPFAM" id="SSF56784">
    <property type="entry name" value="HAD-like"/>
    <property type="match status" value="1"/>
</dbReference>
<dbReference type="PANTHER" id="PTHR12181:SF12">
    <property type="entry name" value="PHOSPHATIDATE PHOSPHATASE"/>
    <property type="match status" value="1"/>
</dbReference>
<dbReference type="InterPro" id="IPR026058">
    <property type="entry name" value="LIPIN"/>
</dbReference>
<organism evidence="7">
    <name type="scientific">Enterobius vermicularis</name>
    <name type="common">Human pinworm</name>
    <dbReference type="NCBI Taxonomy" id="51028"/>
    <lineage>
        <taxon>Eukaryota</taxon>
        <taxon>Metazoa</taxon>
        <taxon>Ecdysozoa</taxon>
        <taxon>Nematoda</taxon>
        <taxon>Chromadorea</taxon>
        <taxon>Rhabditida</taxon>
        <taxon>Spirurina</taxon>
        <taxon>Oxyuridomorpha</taxon>
        <taxon>Oxyuroidea</taxon>
        <taxon>Oxyuridae</taxon>
        <taxon>Enterobius</taxon>
    </lineage>
</organism>
<feature type="region of interest" description="Disordered" evidence="3">
    <location>
        <begin position="239"/>
        <end position="275"/>
    </location>
</feature>
<evidence type="ECO:0000256" key="3">
    <source>
        <dbReference type="SAM" id="MobiDB-lite"/>
    </source>
</evidence>
<dbReference type="InterPro" id="IPR036412">
    <property type="entry name" value="HAD-like_sf"/>
</dbReference>
<dbReference type="GO" id="GO:0032869">
    <property type="term" value="P:cellular response to insulin stimulus"/>
    <property type="evidence" value="ECO:0007669"/>
    <property type="project" value="TreeGrafter"/>
</dbReference>
<dbReference type="Pfam" id="PF08235">
    <property type="entry name" value="LNS2"/>
    <property type="match status" value="1"/>
</dbReference>
<dbReference type="STRING" id="51028.A0A0N4VAW8"/>
<dbReference type="GO" id="GO:0019432">
    <property type="term" value="P:triglyceride biosynthetic process"/>
    <property type="evidence" value="ECO:0007669"/>
    <property type="project" value="TreeGrafter"/>
</dbReference>
<accession>A0A0N4VAW8</accession>
<evidence type="ECO:0000313" key="6">
    <source>
        <dbReference type="Proteomes" id="UP000274131"/>
    </source>
</evidence>
<feature type="compositionally biased region" description="Polar residues" evidence="3">
    <location>
        <begin position="459"/>
        <end position="473"/>
    </location>
</feature>
<feature type="compositionally biased region" description="Low complexity" evidence="3">
    <location>
        <begin position="153"/>
        <end position="164"/>
    </location>
</feature>
<evidence type="ECO:0000313" key="5">
    <source>
        <dbReference type="EMBL" id="VDD92391.1"/>
    </source>
</evidence>
<evidence type="ECO:0000313" key="7">
    <source>
        <dbReference type="WBParaSite" id="EVEC_0000765801-mRNA-1"/>
    </source>
</evidence>